<name>A0A2V3VZ30_9BACI</name>
<feature type="transmembrane region" description="Helical" evidence="7">
    <location>
        <begin position="7"/>
        <end position="29"/>
    </location>
</feature>
<feature type="transmembrane region" description="Helical" evidence="7">
    <location>
        <begin position="99"/>
        <end position="118"/>
    </location>
</feature>
<comment type="similarity">
    <text evidence="2">Belongs to the EamA transporter family.</text>
</comment>
<dbReference type="RefSeq" id="WP_110395339.1">
    <property type="nucleotide sequence ID" value="NZ_JADIJL010000008.1"/>
</dbReference>
<dbReference type="InterPro" id="IPR037185">
    <property type="entry name" value="EmrE-like"/>
</dbReference>
<feature type="domain" description="EamA" evidence="8">
    <location>
        <begin position="157"/>
        <end position="291"/>
    </location>
</feature>
<dbReference type="Proteomes" id="UP000247978">
    <property type="component" value="Unassembled WGS sequence"/>
</dbReference>
<dbReference type="AlphaFoldDB" id="A0A2V3VZ30"/>
<evidence type="ECO:0000256" key="2">
    <source>
        <dbReference type="ARBA" id="ARBA00007362"/>
    </source>
</evidence>
<feature type="transmembrane region" description="Helical" evidence="7">
    <location>
        <begin position="74"/>
        <end position="93"/>
    </location>
</feature>
<evidence type="ECO:0000256" key="3">
    <source>
        <dbReference type="ARBA" id="ARBA00022475"/>
    </source>
</evidence>
<comment type="caution">
    <text evidence="9">The sequence shown here is derived from an EMBL/GenBank/DDBJ whole genome shotgun (WGS) entry which is preliminary data.</text>
</comment>
<keyword evidence="5 7" id="KW-1133">Transmembrane helix</keyword>
<evidence type="ECO:0000256" key="1">
    <source>
        <dbReference type="ARBA" id="ARBA00004651"/>
    </source>
</evidence>
<dbReference type="EMBL" id="QJJQ01000006">
    <property type="protein sequence ID" value="PXW87112.1"/>
    <property type="molecule type" value="Genomic_DNA"/>
</dbReference>
<feature type="transmembrane region" description="Helical" evidence="7">
    <location>
        <begin position="157"/>
        <end position="176"/>
    </location>
</feature>
<comment type="subcellular location">
    <subcellularLocation>
        <location evidence="1">Cell membrane</location>
        <topology evidence="1">Multi-pass membrane protein</topology>
    </subcellularLocation>
</comment>
<evidence type="ECO:0000256" key="4">
    <source>
        <dbReference type="ARBA" id="ARBA00022692"/>
    </source>
</evidence>
<evidence type="ECO:0000259" key="8">
    <source>
        <dbReference type="Pfam" id="PF00892"/>
    </source>
</evidence>
<keyword evidence="6 7" id="KW-0472">Membrane</keyword>
<keyword evidence="4 7" id="KW-0812">Transmembrane</keyword>
<keyword evidence="3" id="KW-1003">Cell membrane</keyword>
<organism evidence="9 10">
    <name type="scientific">Pseudogracilibacillus auburnensis</name>
    <dbReference type="NCBI Taxonomy" id="1494959"/>
    <lineage>
        <taxon>Bacteria</taxon>
        <taxon>Bacillati</taxon>
        <taxon>Bacillota</taxon>
        <taxon>Bacilli</taxon>
        <taxon>Bacillales</taxon>
        <taxon>Bacillaceae</taxon>
        <taxon>Pseudogracilibacillus</taxon>
    </lineage>
</organism>
<feature type="transmembrane region" description="Helical" evidence="7">
    <location>
        <begin position="250"/>
        <end position="269"/>
    </location>
</feature>
<feature type="transmembrane region" description="Helical" evidence="7">
    <location>
        <begin position="130"/>
        <end position="151"/>
    </location>
</feature>
<feature type="domain" description="EamA" evidence="8">
    <location>
        <begin position="5"/>
        <end position="143"/>
    </location>
</feature>
<keyword evidence="10" id="KW-1185">Reference proteome</keyword>
<dbReference type="SUPFAM" id="SSF103481">
    <property type="entry name" value="Multidrug resistance efflux transporter EmrE"/>
    <property type="match status" value="2"/>
</dbReference>
<dbReference type="PANTHER" id="PTHR32322:SF18">
    <property type="entry name" value="S-ADENOSYLMETHIONINE_S-ADENOSYLHOMOCYSTEINE TRANSPORTER"/>
    <property type="match status" value="1"/>
</dbReference>
<gene>
    <name evidence="9" type="ORF">DFR56_106182</name>
</gene>
<proteinExistence type="inferred from homology"/>
<feature type="transmembrane region" description="Helical" evidence="7">
    <location>
        <begin position="275"/>
        <end position="294"/>
    </location>
</feature>
<evidence type="ECO:0000313" key="10">
    <source>
        <dbReference type="Proteomes" id="UP000247978"/>
    </source>
</evidence>
<feature type="transmembrane region" description="Helical" evidence="7">
    <location>
        <begin position="183"/>
        <end position="206"/>
    </location>
</feature>
<dbReference type="GO" id="GO:0005886">
    <property type="term" value="C:plasma membrane"/>
    <property type="evidence" value="ECO:0007669"/>
    <property type="project" value="UniProtKB-SubCell"/>
</dbReference>
<evidence type="ECO:0000313" key="9">
    <source>
        <dbReference type="EMBL" id="PXW87112.1"/>
    </source>
</evidence>
<sequence>MARVKGITLIILGGLLWGTTGPLLEWVLATTTMSVPFLLTVRLIVGGTLLLAYLLICKKDILSIWKMPSWRNQLVVFSIFGMLGVQYGFIATIEASNAVVATLLQFSAPIFVVVYVSISYKSFPPRYQIIGITGTLIGLFLLMTNGGLGTLLVSKTALFWGVIVGIAFAFYTIYPARLMKEWSILIVVGWAMLIGGIVVGAVNQVWKSNEWDLLFQSNIPLIMLLLILFGTLAFVLFLSSMKYISAVEASILSAVEPLTAMIISVLWFGTVLLHFQLLGVILMLIFVTWLSVGGRKKKKVKKAM</sequence>
<reference evidence="9 10" key="1">
    <citation type="submission" date="2018-05" db="EMBL/GenBank/DDBJ databases">
        <title>Genomic Encyclopedia of Type Strains, Phase IV (KMG-IV): sequencing the most valuable type-strain genomes for metagenomic binning, comparative biology and taxonomic classification.</title>
        <authorList>
            <person name="Goeker M."/>
        </authorList>
    </citation>
    <scope>NUCLEOTIDE SEQUENCE [LARGE SCALE GENOMIC DNA]</scope>
    <source>
        <strain evidence="9 10">DSM 28556</strain>
    </source>
</reference>
<dbReference type="Pfam" id="PF00892">
    <property type="entry name" value="EamA"/>
    <property type="match status" value="2"/>
</dbReference>
<evidence type="ECO:0000256" key="6">
    <source>
        <dbReference type="ARBA" id="ARBA00023136"/>
    </source>
</evidence>
<dbReference type="InterPro" id="IPR050638">
    <property type="entry name" value="AA-Vitamin_Transporters"/>
</dbReference>
<dbReference type="PANTHER" id="PTHR32322">
    <property type="entry name" value="INNER MEMBRANE TRANSPORTER"/>
    <property type="match status" value="1"/>
</dbReference>
<protein>
    <submittedName>
        <fullName evidence="9">Threonine/homoserine efflux transporter RhtA</fullName>
    </submittedName>
</protein>
<evidence type="ECO:0000256" key="7">
    <source>
        <dbReference type="SAM" id="Phobius"/>
    </source>
</evidence>
<dbReference type="OrthoDB" id="9810818at2"/>
<dbReference type="InterPro" id="IPR000620">
    <property type="entry name" value="EamA_dom"/>
</dbReference>
<accession>A0A2V3VZ30</accession>
<feature type="transmembrane region" description="Helical" evidence="7">
    <location>
        <begin position="35"/>
        <end position="54"/>
    </location>
</feature>
<evidence type="ECO:0000256" key="5">
    <source>
        <dbReference type="ARBA" id="ARBA00022989"/>
    </source>
</evidence>
<feature type="transmembrane region" description="Helical" evidence="7">
    <location>
        <begin position="218"/>
        <end position="238"/>
    </location>
</feature>